<reference evidence="3 4" key="1">
    <citation type="journal article" date="2016" name="BMC Genomics">
        <title>Comparative genomics reveals Cyclospora cayetanensis possesses coccidia-like metabolism and invasion components but unique surface antigens.</title>
        <authorList>
            <person name="Liu S."/>
            <person name="Wang L."/>
            <person name="Zheng H."/>
            <person name="Xu Z."/>
            <person name="Roellig D.M."/>
            <person name="Li N."/>
            <person name="Frace M.A."/>
            <person name="Tang K."/>
            <person name="Arrowood M.J."/>
            <person name="Moss D.M."/>
            <person name="Zhang L."/>
            <person name="Feng Y."/>
            <person name="Xiao L."/>
        </authorList>
    </citation>
    <scope>NUCLEOTIDE SEQUENCE [LARGE SCALE GENOMIC DNA]</scope>
    <source>
        <strain evidence="3 4">CHN_HEN01</strain>
    </source>
</reference>
<feature type="chain" id="PRO_5008914002" evidence="2">
    <location>
        <begin position="23"/>
        <end position="344"/>
    </location>
</feature>
<keyword evidence="2" id="KW-0732">Signal</keyword>
<proteinExistence type="predicted"/>
<feature type="signal peptide" evidence="2">
    <location>
        <begin position="1"/>
        <end position="22"/>
    </location>
</feature>
<keyword evidence="1" id="KW-0812">Transmembrane</keyword>
<evidence type="ECO:0000313" key="3">
    <source>
        <dbReference type="EMBL" id="OEH76282.1"/>
    </source>
</evidence>
<organism evidence="3 4">
    <name type="scientific">Cyclospora cayetanensis</name>
    <dbReference type="NCBI Taxonomy" id="88456"/>
    <lineage>
        <taxon>Eukaryota</taxon>
        <taxon>Sar</taxon>
        <taxon>Alveolata</taxon>
        <taxon>Apicomplexa</taxon>
        <taxon>Conoidasida</taxon>
        <taxon>Coccidia</taxon>
        <taxon>Eucoccidiorida</taxon>
        <taxon>Eimeriorina</taxon>
        <taxon>Eimeriidae</taxon>
        <taxon>Cyclospora</taxon>
    </lineage>
</organism>
<dbReference type="Proteomes" id="UP000095192">
    <property type="component" value="Unassembled WGS sequence"/>
</dbReference>
<keyword evidence="1" id="KW-0472">Membrane</keyword>
<evidence type="ECO:0000256" key="1">
    <source>
        <dbReference type="SAM" id="Phobius"/>
    </source>
</evidence>
<feature type="transmembrane region" description="Helical" evidence="1">
    <location>
        <begin position="143"/>
        <end position="163"/>
    </location>
</feature>
<evidence type="ECO:0000313" key="4">
    <source>
        <dbReference type="Proteomes" id="UP000095192"/>
    </source>
</evidence>
<dbReference type="VEuPathDB" id="ToxoDB:cyc_01128"/>
<protein>
    <submittedName>
        <fullName evidence="3">Uncharacterized protein</fullName>
    </submittedName>
</protein>
<sequence length="344" mass="37578">MYALWSSHSLLLLSLHLRVVEASWQICMLAALFGRLPGSYSMEVAQKQLSTEAGWNSREVGLISHGLQYTYSHTDNSWETLYVDQAVENLQGPWNLKVAPKQYNGSPVAIPTEGPPASTLETTQPEECVSKYIPANPLHHVRGVTPLALGTLLFLFLLGVSFWQASQSSAGSGEGSEDVASTHGTKNAHTTGYQHVLGRDFLWSIGLMITGLENIFQSITNMRQGVHSKDLRPRIEWRLLFLIIPAYAGFVAFSSLVLGFIFMAFGIVAFCKFLSSVAEVMRLKIAEFILSHSAVDNPPLSTDWRKSNANASANGPHLMTAVGGVGGGRGVDIQWPYGVQELGE</sequence>
<evidence type="ECO:0000256" key="2">
    <source>
        <dbReference type="SAM" id="SignalP"/>
    </source>
</evidence>
<comment type="caution">
    <text evidence="3">The sequence shown here is derived from an EMBL/GenBank/DDBJ whole genome shotgun (WGS) entry which is preliminary data.</text>
</comment>
<dbReference type="EMBL" id="JROU02001494">
    <property type="protein sequence ID" value="OEH76282.1"/>
    <property type="molecule type" value="Genomic_DNA"/>
</dbReference>
<name>A0A1D3CYK8_9EIME</name>
<accession>A0A1D3CYK8</accession>
<keyword evidence="4" id="KW-1185">Reference proteome</keyword>
<dbReference type="AlphaFoldDB" id="A0A1D3CYK8"/>
<keyword evidence="1" id="KW-1133">Transmembrane helix</keyword>
<dbReference type="InParanoid" id="A0A1D3CYK8"/>
<gene>
    <name evidence="3" type="ORF">cyc_01128</name>
</gene>
<feature type="transmembrane region" description="Helical" evidence="1">
    <location>
        <begin position="239"/>
        <end position="270"/>
    </location>
</feature>